<gene>
    <name evidence="1" type="ORF">BSZ40_04505</name>
</gene>
<evidence type="ECO:0000313" key="2">
    <source>
        <dbReference type="Proteomes" id="UP000185612"/>
    </source>
</evidence>
<dbReference type="InterPro" id="IPR021491">
    <property type="entry name" value="DUF3145"/>
</dbReference>
<dbReference type="Proteomes" id="UP000185612">
    <property type="component" value="Unassembled WGS sequence"/>
</dbReference>
<dbReference type="STRING" id="52770.BSZ40_04505"/>
<sequence>MDDVSTRGVFFVHAVPHALTPHVEWAIGAVLGYDVKLSWTAQPAEPGTVRAELSWVGPVGTGARLASALNGWGETRYEVTEDGTVASVGARWSHTPELGIFHAQVDIHGNIVIPENRLRALIEVADNADLLGALALALGQDWDDDLEPYRYAGESAPVRWLHKVG</sequence>
<dbReference type="EMBL" id="MQVS01000003">
    <property type="protein sequence ID" value="OKL52166.1"/>
    <property type="molecule type" value="Genomic_DNA"/>
</dbReference>
<comment type="caution">
    <text evidence="1">The sequence shown here is derived from an EMBL/GenBank/DDBJ whole genome shotgun (WGS) entry which is preliminary data.</text>
</comment>
<dbReference type="Pfam" id="PF11343">
    <property type="entry name" value="DUF3145"/>
    <property type="match status" value="1"/>
</dbReference>
<evidence type="ECO:0000313" key="1">
    <source>
        <dbReference type="EMBL" id="OKL52166.1"/>
    </source>
</evidence>
<name>A0A1Q5PXD6_9ACTO</name>
<organism evidence="1 2">
    <name type="scientific">Buchananella hordeovulneris</name>
    <dbReference type="NCBI Taxonomy" id="52770"/>
    <lineage>
        <taxon>Bacteria</taxon>
        <taxon>Bacillati</taxon>
        <taxon>Actinomycetota</taxon>
        <taxon>Actinomycetes</taxon>
        <taxon>Actinomycetales</taxon>
        <taxon>Actinomycetaceae</taxon>
        <taxon>Buchananella</taxon>
    </lineage>
</organism>
<reference evidence="2" key="1">
    <citation type="submission" date="2016-12" db="EMBL/GenBank/DDBJ databases">
        <authorList>
            <person name="Meng X."/>
        </authorList>
    </citation>
    <scope>NUCLEOTIDE SEQUENCE [LARGE SCALE GENOMIC DNA]</scope>
    <source>
        <strain evidence="2">DSM 20732</strain>
    </source>
</reference>
<dbReference type="OrthoDB" id="3210860at2"/>
<dbReference type="RefSeq" id="WP_073823700.1">
    <property type="nucleotide sequence ID" value="NZ_JAUNKL010000011.1"/>
</dbReference>
<dbReference type="AlphaFoldDB" id="A0A1Q5PXD6"/>
<keyword evidence="2" id="KW-1185">Reference proteome</keyword>
<accession>A0A1Q5PXD6</accession>
<protein>
    <submittedName>
        <fullName evidence="1">Uncharacterized protein</fullName>
    </submittedName>
</protein>
<proteinExistence type="predicted"/>